<name>A0A9X6GDQ1_BACCE</name>
<evidence type="ECO:0000313" key="1">
    <source>
        <dbReference type="EMBL" id="OOR72675.1"/>
    </source>
</evidence>
<comment type="caution">
    <text evidence="1">The sequence shown here is derived from an EMBL/GenBank/DDBJ whole genome shotgun (WGS) entry which is preliminary data.</text>
</comment>
<dbReference type="EMBL" id="MUAU01000106">
    <property type="protein sequence ID" value="OOR72675.1"/>
    <property type="molecule type" value="Genomic_DNA"/>
</dbReference>
<organism evidence="1 2">
    <name type="scientific">Bacillus cereus</name>
    <dbReference type="NCBI Taxonomy" id="1396"/>
    <lineage>
        <taxon>Bacteria</taxon>
        <taxon>Bacillati</taxon>
        <taxon>Bacillota</taxon>
        <taxon>Bacilli</taxon>
        <taxon>Bacillales</taxon>
        <taxon>Bacillaceae</taxon>
        <taxon>Bacillus</taxon>
        <taxon>Bacillus cereus group</taxon>
    </lineage>
</organism>
<evidence type="ECO:0000313" key="2">
    <source>
        <dbReference type="Proteomes" id="UP000190641"/>
    </source>
</evidence>
<sequence length="62" mass="7627">MKRFGSYTGEVQREIRFTLRDFIVQLSKNIRTIFRHFKLQGILVYIYHFDFQWNVTLNKSLI</sequence>
<proteinExistence type="predicted"/>
<gene>
    <name evidence="1" type="ORF">BLX06_23465</name>
</gene>
<dbReference type="AlphaFoldDB" id="A0A9X6GDQ1"/>
<reference evidence="1 2" key="1">
    <citation type="submission" date="2017-01" db="EMBL/GenBank/DDBJ databases">
        <title>Bacillus cereus isolates.</title>
        <authorList>
            <person name="Beno S.M."/>
        </authorList>
    </citation>
    <scope>NUCLEOTIDE SEQUENCE [LARGE SCALE GENOMIC DNA]</scope>
    <source>
        <strain evidence="1 2">FSL K6-1030</strain>
    </source>
</reference>
<dbReference type="Proteomes" id="UP000190641">
    <property type="component" value="Unassembled WGS sequence"/>
</dbReference>
<protein>
    <submittedName>
        <fullName evidence="1">Uncharacterized protein</fullName>
    </submittedName>
</protein>
<accession>A0A9X6GDQ1</accession>